<protein>
    <submittedName>
        <fullName evidence="1">Uncharacterized protein</fullName>
    </submittedName>
</protein>
<accession>Q06GC1</accession>
<dbReference type="EMBL" id="DQ888171">
    <property type="protein sequence ID" value="ABI79390.1"/>
    <property type="molecule type" value="Genomic_DNA"/>
</dbReference>
<gene>
    <name evidence="1" type="ORF">PNSL1.062</name>
</gene>
<sequence length="38" mass="4025">MTRPPASVHDAAGHAVTLAGYTAADAHTYDVRIYPTRA</sequence>
<name>Q06GC1_9NOCA</name>
<organism evidence="1">
    <name type="scientific">Rhodococcus sp. NS1</name>
    <dbReference type="NCBI Taxonomy" id="402236"/>
    <lineage>
        <taxon>Bacteria</taxon>
        <taxon>Bacillati</taxon>
        <taxon>Actinomycetota</taxon>
        <taxon>Actinomycetes</taxon>
        <taxon>Mycobacteriales</taxon>
        <taxon>Nocardiaceae</taxon>
        <taxon>Rhodococcus</taxon>
    </lineage>
</organism>
<geneLocation type="plasmid" evidence="1">
    <name>pNSL1</name>
</geneLocation>
<proteinExistence type="predicted"/>
<reference evidence="1" key="1">
    <citation type="submission" date="2006-08" db="EMBL/GenBank/DDBJ databases">
        <title>The complete nucleotide sequence of Nocardia linear plasmid pNSL1.</title>
        <authorList>
            <person name="Zhu Y."/>
            <person name="Xu M."/>
            <person name="Qin Z."/>
        </authorList>
    </citation>
    <scope>NUCLEOTIDE SEQUENCE</scope>
    <source>
        <strain evidence="1">NS1</strain>
        <plasmid evidence="1">pNSL1</plasmid>
    </source>
</reference>
<dbReference type="AlphaFoldDB" id="Q06GC1"/>
<evidence type="ECO:0000313" key="1">
    <source>
        <dbReference type="EMBL" id="ABI79390.1"/>
    </source>
</evidence>
<keyword evidence="1" id="KW-0614">Plasmid</keyword>